<dbReference type="RefSeq" id="XP_015661356.1">
    <property type="nucleotide sequence ID" value="XM_015799754.1"/>
</dbReference>
<feature type="region of interest" description="Disordered" evidence="1">
    <location>
        <begin position="1"/>
        <end position="25"/>
    </location>
</feature>
<comment type="caution">
    <text evidence="2">The sequence shown here is derived from an EMBL/GenBank/DDBJ whole genome shotgun (WGS) entry which is preliminary data.</text>
</comment>
<keyword evidence="3" id="KW-1185">Reference proteome</keyword>
<evidence type="ECO:0008006" key="4">
    <source>
        <dbReference type="Google" id="ProtNLM"/>
    </source>
</evidence>
<dbReference type="Gene3D" id="2.30.42.10">
    <property type="match status" value="1"/>
</dbReference>
<dbReference type="OrthoDB" id="4217619at2759"/>
<evidence type="ECO:0000313" key="2">
    <source>
        <dbReference type="EMBL" id="KPA82917.1"/>
    </source>
</evidence>
<feature type="region of interest" description="Disordered" evidence="1">
    <location>
        <begin position="186"/>
        <end position="244"/>
    </location>
</feature>
<feature type="compositionally biased region" description="Low complexity" evidence="1">
    <location>
        <begin position="193"/>
        <end position="203"/>
    </location>
</feature>
<organism evidence="2 3">
    <name type="scientific">Leptomonas pyrrhocoris</name>
    <name type="common">Firebug parasite</name>
    <dbReference type="NCBI Taxonomy" id="157538"/>
    <lineage>
        <taxon>Eukaryota</taxon>
        <taxon>Discoba</taxon>
        <taxon>Euglenozoa</taxon>
        <taxon>Kinetoplastea</taxon>
        <taxon>Metakinetoplastina</taxon>
        <taxon>Trypanosomatida</taxon>
        <taxon>Trypanosomatidae</taxon>
        <taxon>Leishmaniinae</taxon>
        <taxon>Leptomonas</taxon>
    </lineage>
</organism>
<gene>
    <name evidence="2" type="ORF">ABB37_02669</name>
</gene>
<dbReference type="Proteomes" id="UP000037923">
    <property type="component" value="Unassembled WGS sequence"/>
</dbReference>
<feature type="region of interest" description="Disordered" evidence="1">
    <location>
        <begin position="271"/>
        <end position="304"/>
    </location>
</feature>
<dbReference type="InterPro" id="IPR036034">
    <property type="entry name" value="PDZ_sf"/>
</dbReference>
<dbReference type="GeneID" id="26902960"/>
<sequence length="721" mass="79136">MHTNHVTPASAHEVTSPSSSRHRSDTTHAMLHNTDATLAHELTTLHRLQSFYEQHTFDTQGPYADLFAVLLSSSKHLIDINTALVRHIRTHDAAVHRHEATCGVLCGAVAQHKSDIAALYAGKRVTPMEATTAPAAPTPADDRGRARRALRMRRGVSGENCKYNNAFNEDGESCGEGSAHMENGAAQQHFNGSPDASSSPSSSCTQFSQHQPKGEEEEARRLGSVPMKARSGIITPRYNDESTPRYSNWKHEIERRLDDAAEQINALLEHQHAAQARSQRSPSAPTSRFELASLPADPNSNSNTAAVPTETLETWKCAFEDAVDDRLAHLAHQVTLLEQSTKQQQHLTRWMGNAVGDEVQETTANPRPITRRRLQAPTEAPPAAVTQWLNAQLEQREGEWLQVLEEVQEALVAHYSSSNDDDERVNGEVKVPVPITTASHDGASAEPADAASTACSRRVRSTNVLLQLLRCTDDSQRTKLLREVARQTQHADEQLRDVAARLEVLEVYAPHRYAVAARPPVLGVELEDVCAPAVGVRVRTVYQGYLADRAGVSTGDIIAGVGHQSAHTRAQLYVVLAELTRDYNAQCRAQIEEGYMRHYTAAASSGPIDTSVFTNLETSHDNGNTTSFEFDHGLQRARAEAVRANHGAGSAADLKYRGSSVGAIKLQSPTFFSTSAPQHKDLLARCLPYFELTLHVLRDGRLRDVTMLIPPSEALRSVTQY</sequence>
<feature type="compositionally biased region" description="Low complexity" evidence="1">
    <location>
        <begin position="273"/>
        <end position="285"/>
    </location>
</feature>
<name>A0A0M9G5T2_LEPPY</name>
<proteinExistence type="predicted"/>
<dbReference type="OMA" id="HTFDTQG"/>
<reference evidence="2 3" key="1">
    <citation type="submission" date="2015-07" db="EMBL/GenBank/DDBJ databases">
        <title>High-quality genome of monoxenous trypanosomatid Leptomonas pyrrhocoris.</title>
        <authorList>
            <person name="Flegontov P."/>
            <person name="Butenko A."/>
            <person name="Firsov S."/>
            <person name="Vlcek C."/>
            <person name="Logacheva M.D."/>
            <person name="Field M."/>
            <person name="Filatov D."/>
            <person name="Flegontova O."/>
            <person name="Gerasimov E."/>
            <person name="Jackson A.P."/>
            <person name="Kelly S."/>
            <person name="Opperdoes F."/>
            <person name="O'Reilly A."/>
            <person name="Votypka J."/>
            <person name="Yurchenko V."/>
            <person name="Lukes J."/>
        </authorList>
    </citation>
    <scope>NUCLEOTIDE SEQUENCE [LARGE SCALE GENOMIC DNA]</scope>
    <source>
        <strain evidence="2">H10</strain>
    </source>
</reference>
<dbReference type="EMBL" id="LGTL01000004">
    <property type="protein sequence ID" value="KPA82917.1"/>
    <property type="molecule type" value="Genomic_DNA"/>
</dbReference>
<dbReference type="SUPFAM" id="SSF50156">
    <property type="entry name" value="PDZ domain-like"/>
    <property type="match status" value="1"/>
</dbReference>
<dbReference type="VEuPathDB" id="TriTrypDB:LpyrH10_04_2190"/>
<feature type="compositionally biased region" description="Basic and acidic residues" evidence="1">
    <location>
        <begin position="212"/>
        <end position="221"/>
    </location>
</feature>
<dbReference type="AlphaFoldDB" id="A0A0M9G5T2"/>
<accession>A0A0M9G5T2</accession>
<evidence type="ECO:0000313" key="3">
    <source>
        <dbReference type="Proteomes" id="UP000037923"/>
    </source>
</evidence>
<protein>
    <recommendedName>
        <fullName evidence="4">PDZ domain-containing protein</fullName>
    </recommendedName>
</protein>
<evidence type="ECO:0000256" key="1">
    <source>
        <dbReference type="SAM" id="MobiDB-lite"/>
    </source>
</evidence>
<feature type="compositionally biased region" description="Polar residues" evidence="1">
    <location>
        <begin position="1"/>
        <end position="19"/>
    </location>
</feature>